<evidence type="ECO:0000256" key="7">
    <source>
        <dbReference type="ARBA" id="ARBA00023284"/>
    </source>
</evidence>
<comment type="catalytic activity">
    <reaction evidence="1">
        <text>Catalyzes the rearrangement of -S-S- bonds in proteins.</text>
        <dbReference type="EC" id="5.3.4.1"/>
    </reaction>
</comment>
<comment type="caution">
    <text evidence="9">The sequence shown here is derived from an EMBL/GenBank/DDBJ whole genome shotgun (WGS) entry which is preliminary data.</text>
</comment>
<keyword evidence="8" id="KW-0732">Signal</keyword>
<accession>A0A9P8V0K1</accession>
<evidence type="ECO:0000313" key="9">
    <source>
        <dbReference type="EMBL" id="KAH6661401.1"/>
    </source>
</evidence>
<keyword evidence="7" id="KW-0676">Redox-active center</keyword>
<dbReference type="RefSeq" id="XP_045965532.1">
    <property type="nucleotide sequence ID" value="XM_046106576.1"/>
</dbReference>
<keyword evidence="10" id="KW-1185">Reference proteome</keyword>
<keyword evidence="5" id="KW-0256">Endoplasmic reticulum</keyword>
<dbReference type="OrthoDB" id="427280at2759"/>
<dbReference type="AlphaFoldDB" id="A0A9P8V0K1"/>
<dbReference type="GO" id="GO:0005788">
    <property type="term" value="C:endoplasmic reticulum lumen"/>
    <property type="evidence" value="ECO:0007669"/>
    <property type="project" value="UniProtKB-SubCell"/>
</dbReference>
<dbReference type="GO" id="GO:0006457">
    <property type="term" value="P:protein folding"/>
    <property type="evidence" value="ECO:0007669"/>
    <property type="project" value="TreeGrafter"/>
</dbReference>
<evidence type="ECO:0000256" key="8">
    <source>
        <dbReference type="SAM" id="SignalP"/>
    </source>
</evidence>
<dbReference type="EC" id="5.3.4.1" evidence="4"/>
<feature type="signal peptide" evidence="8">
    <location>
        <begin position="1"/>
        <end position="16"/>
    </location>
</feature>
<evidence type="ECO:0000256" key="4">
    <source>
        <dbReference type="ARBA" id="ARBA00012723"/>
    </source>
</evidence>
<evidence type="ECO:0000256" key="3">
    <source>
        <dbReference type="ARBA" id="ARBA00006347"/>
    </source>
</evidence>
<comment type="similarity">
    <text evidence="3">Belongs to the protein disulfide isomerase family.</text>
</comment>
<comment type="subcellular location">
    <subcellularLocation>
        <location evidence="2">Endoplasmic reticulum lumen</location>
    </subcellularLocation>
</comment>
<feature type="chain" id="PRO_5040163945" description="protein disulfide-isomerase" evidence="8">
    <location>
        <begin position="17"/>
        <end position="377"/>
    </location>
</feature>
<dbReference type="GO" id="GO:0034976">
    <property type="term" value="P:response to endoplasmic reticulum stress"/>
    <property type="evidence" value="ECO:0007669"/>
    <property type="project" value="TreeGrafter"/>
</dbReference>
<dbReference type="Gene3D" id="3.40.30.10">
    <property type="entry name" value="Glutaredoxin"/>
    <property type="match status" value="2"/>
</dbReference>
<reference evidence="9" key="1">
    <citation type="journal article" date="2021" name="Nat. Commun.">
        <title>Genetic determinants of endophytism in the Arabidopsis root mycobiome.</title>
        <authorList>
            <person name="Mesny F."/>
            <person name="Miyauchi S."/>
            <person name="Thiergart T."/>
            <person name="Pickel B."/>
            <person name="Atanasova L."/>
            <person name="Karlsson M."/>
            <person name="Huettel B."/>
            <person name="Barry K.W."/>
            <person name="Haridas S."/>
            <person name="Chen C."/>
            <person name="Bauer D."/>
            <person name="Andreopoulos W."/>
            <person name="Pangilinan J."/>
            <person name="LaButti K."/>
            <person name="Riley R."/>
            <person name="Lipzen A."/>
            <person name="Clum A."/>
            <person name="Drula E."/>
            <person name="Henrissat B."/>
            <person name="Kohler A."/>
            <person name="Grigoriev I.V."/>
            <person name="Martin F.M."/>
            <person name="Hacquard S."/>
        </authorList>
    </citation>
    <scope>NUCLEOTIDE SEQUENCE</scope>
    <source>
        <strain evidence="9">MPI-SDFR-AT-0073</strain>
    </source>
</reference>
<dbReference type="CDD" id="cd02982">
    <property type="entry name" value="PDI_b'_family"/>
    <property type="match status" value="1"/>
</dbReference>
<gene>
    <name evidence="9" type="ORF">BKA67DRAFT_654519</name>
</gene>
<protein>
    <recommendedName>
        <fullName evidence="4">protein disulfide-isomerase</fullName>
        <ecNumber evidence="4">5.3.4.1</ecNumber>
    </recommendedName>
</protein>
<dbReference type="Pfam" id="PF13848">
    <property type="entry name" value="Thioredoxin_6"/>
    <property type="match status" value="1"/>
</dbReference>
<organism evidence="9 10">
    <name type="scientific">Truncatella angustata</name>
    <dbReference type="NCBI Taxonomy" id="152316"/>
    <lineage>
        <taxon>Eukaryota</taxon>
        <taxon>Fungi</taxon>
        <taxon>Dikarya</taxon>
        <taxon>Ascomycota</taxon>
        <taxon>Pezizomycotina</taxon>
        <taxon>Sordariomycetes</taxon>
        <taxon>Xylariomycetidae</taxon>
        <taxon>Amphisphaeriales</taxon>
        <taxon>Sporocadaceae</taxon>
        <taxon>Truncatella</taxon>
    </lineage>
</organism>
<sequence length="377" mass="41928">MARLACLLAWVGFLSAQSFAWKFASSKELGELTNEKKTAVVAFVSPADDKFKALELEWNVAATASHLPFFSVDCSADGEVCETYGSPASYGIKLLKDGNIMATYQGPSRASAITAWAARVLRPSVSDVQLSSMELFRSIDEVVIVANIRPDDEVSRPILEAVALKYKNEFTFGIHIVKYESKEELNNPTVDCFRVIDGDRKVLNDPFDQVSLESFVIEASRPIIGELLPYNHQRFIEREWPMVYVFAATEAERANLRESLKKLARSHYESLTMVTVDPLEFPDLPAKLGLEPEIFPAGAVHQLSTNRIFPYPKGTPITPSSMQKWGLDVWQGRIKPWSPPGTTTALVSEAPGQIKASRKVSIRSYPGIKINIGRDEL</sequence>
<evidence type="ECO:0000256" key="6">
    <source>
        <dbReference type="ARBA" id="ARBA00023235"/>
    </source>
</evidence>
<dbReference type="EMBL" id="JAGPXC010000001">
    <property type="protein sequence ID" value="KAH6661401.1"/>
    <property type="molecule type" value="Genomic_DNA"/>
</dbReference>
<proteinExistence type="inferred from homology"/>
<keyword evidence="6" id="KW-0413">Isomerase</keyword>
<evidence type="ECO:0000256" key="1">
    <source>
        <dbReference type="ARBA" id="ARBA00001182"/>
    </source>
</evidence>
<dbReference type="InterPro" id="IPR036249">
    <property type="entry name" value="Thioredoxin-like_sf"/>
</dbReference>
<dbReference type="GO" id="GO:0003756">
    <property type="term" value="F:protein disulfide isomerase activity"/>
    <property type="evidence" value="ECO:0007669"/>
    <property type="project" value="UniProtKB-EC"/>
</dbReference>
<evidence type="ECO:0000256" key="2">
    <source>
        <dbReference type="ARBA" id="ARBA00004319"/>
    </source>
</evidence>
<evidence type="ECO:0000256" key="5">
    <source>
        <dbReference type="ARBA" id="ARBA00022824"/>
    </source>
</evidence>
<dbReference type="GeneID" id="70135467"/>
<dbReference type="SUPFAM" id="SSF52833">
    <property type="entry name" value="Thioredoxin-like"/>
    <property type="match status" value="2"/>
</dbReference>
<dbReference type="PANTHER" id="PTHR18929">
    <property type="entry name" value="PROTEIN DISULFIDE ISOMERASE"/>
    <property type="match status" value="1"/>
</dbReference>
<dbReference type="PANTHER" id="PTHR18929:SF132">
    <property type="entry name" value="PROTEIN DISULFIDE-ISOMERASE A3"/>
    <property type="match status" value="1"/>
</dbReference>
<name>A0A9P8V0K1_9PEZI</name>
<dbReference type="Proteomes" id="UP000758603">
    <property type="component" value="Unassembled WGS sequence"/>
</dbReference>
<evidence type="ECO:0000313" key="10">
    <source>
        <dbReference type="Proteomes" id="UP000758603"/>
    </source>
</evidence>